<sequence length="74" mass="7992">MAAGHLVPPGSGTVMRPLRCSTSSLRGHGQFRTPATLPPCLMDNNEPWPNWTEIRGSDGLPRLRSVSLLPLSSI</sequence>
<evidence type="ECO:0000313" key="2">
    <source>
        <dbReference type="Proteomes" id="UP001221898"/>
    </source>
</evidence>
<dbReference type="EMBL" id="JAINUG010000174">
    <property type="protein sequence ID" value="KAJ8390079.1"/>
    <property type="molecule type" value="Genomic_DNA"/>
</dbReference>
<protein>
    <submittedName>
        <fullName evidence="1">Uncharacterized protein</fullName>
    </submittedName>
</protein>
<reference evidence="1" key="1">
    <citation type="journal article" date="2023" name="Science">
        <title>Genome structures resolve the early diversification of teleost fishes.</title>
        <authorList>
            <person name="Parey E."/>
            <person name="Louis A."/>
            <person name="Montfort J."/>
            <person name="Bouchez O."/>
            <person name="Roques C."/>
            <person name="Iampietro C."/>
            <person name="Lluch J."/>
            <person name="Castinel A."/>
            <person name="Donnadieu C."/>
            <person name="Desvignes T."/>
            <person name="Floi Bucao C."/>
            <person name="Jouanno E."/>
            <person name="Wen M."/>
            <person name="Mejri S."/>
            <person name="Dirks R."/>
            <person name="Jansen H."/>
            <person name="Henkel C."/>
            <person name="Chen W.J."/>
            <person name="Zahm M."/>
            <person name="Cabau C."/>
            <person name="Klopp C."/>
            <person name="Thompson A.W."/>
            <person name="Robinson-Rechavi M."/>
            <person name="Braasch I."/>
            <person name="Lecointre G."/>
            <person name="Bobe J."/>
            <person name="Postlethwait J.H."/>
            <person name="Berthelot C."/>
            <person name="Roest Crollius H."/>
            <person name="Guiguen Y."/>
        </authorList>
    </citation>
    <scope>NUCLEOTIDE SEQUENCE</scope>
    <source>
        <strain evidence="1">NC1722</strain>
    </source>
</reference>
<dbReference type="Proteomes" id="UP001221898">
    <property type="component" value="Unassembled WGS sequence"/>
</dbReference>
<organism evidence="1 2">
    <name type="scientific">Aldrovandia affinis</name>
    <dbReference type="NCBI Taxonomy" id="143900"/>
    <lineage>
        <taxon>Eukaryota</taxon>
        <taxon>Metazoa</taxon>
        <taxon>Chordata</taxon>
        <taxon>Craniata</taxon>
        <taxon>Vertebrata</taxon>
        <taxon>Euteleostomi</taxon>
        <taxon>Actinopterygii</taxon>
        <taxon>Neopterygii</taxon>
        <taxon>Teleostei</taxon>
        <taxon>Notacanthiformes</taxon>
        <taxon>Halosauridae</taxon>
        <taxon>Aldrovandia</taxon>
    </lineage>
</organism>
<comment type="caution">
    <text evidence="1">The sequence shown here is derived from an EMBL/GenBank/DDBJ whole genome shotgun (WGS) entry which is preliminary data.</text>
</comment>
<name>A0AAD7RTG2_9TELE</name>
<evidence type="ECO:0000313" key="1">
    <source>
        <dbReference type="EMBL" id="KAJ8390079.1"/>
    </source>
</evidence>
<gene>
    <name evidence="1" type="ORF">AAFF_G00110930</name>
</gene>
<dbReference type="AlphaFoldDB" id="A0AAD7RTG2"/>
<accession>A0AAD7RTG2</accession>
<proteinExistence type="predicted"/>
<keyword evidence="2" id="KW-1185">Reference proteome</keyword>